<dbReference type="InParanoid" id="B0D9A4"/>
<organism evidence="3">
    <name type="scientific">Laccaria bicolor (strain S238N-H82 / ATCC MYA-4686)</name>
    <name type="common">Bicoloured deceiver</name>
    <name type="synonym">Laccaria laccata var. bicolor</name>
    <dbReference type="NCBI Taxonomy" id="486041"/>
    <lineage>
        <taxon>Eukaryota</taxon>
        <taxon>Fungi</taxon>
        <taxon>Dikarya</taxon>
        <taxon>Basidiomycota</taxon>
        <taxon>Agaricomycotina</taxon>
        <taxon>Agaricomycetes</taxon>
        <taxon>Agaricomycetidae</taxon>
        <taxon>Agaricales</taxon>
        <taxon>Agaricineae</taxon>
        <taxon>Hydnangiaceae</taxon>
        <taxon>Laccaria</taxon>
    </lineage>
</organism>
<proteinExistence type="predicted"/>
<dbReference type="AlphaFoldDB" id="B0D9A4"/>
<dbReference type="EMBL" id="DS547100">
    <property type="protein sequence ID" value="EDR08982.1"/>
    <property type="molecule type" value="Genomic_DNA"/>
</dbReference>
<gene>
    <name evidence="2" type="ORF">LACBIDRAFT_326633</name>
</gene>
<feature type="compositionally biased region" description="Polar residues" evidence="1">
    <location>
        <begin position="120"/>
        <end position="131"/>
    </location>
</feature>
<sequence length="548" mass="59321">MDLESPLTPTSKTCPHKVFILPNHAIATQPFRYSTVVHTSGKTELGDSKDEAKAAGINKQATRSMEAAVEGKKVTKVLCARSSAYSSLGSRASSCGQQSSDGLSFSPIHSPTYSGGRPFSQPQSHAHSLSTDDFGCDKHRYSLPENDNTPNDNNHMLNASHSNPGSTIINSISSLPICMDDLDYHSMTCPTVSLEPSNGLNALQGGNVDSNRKGMEAEHEQLPPKEPASPTTFDIASTTSSPVHNTHPITPSSPACDLYQYPGSLHLRPPTPFLPNQQCCSFSPPFHQFAPSWTPLSANLHSSSCQRWLNSQNKHLKTLPFMNILMVENRSCTLPPKPMPSSLPPSRACQLSCNTQDDRIQTDASPFLDIPMCDLTHVPATPTSNLWSLGPAETSCNFASLHGDDLEGWKNLDFEERVVNVVESVAGEGEVPTGKRINAEATFMQLSPISLTSGSMIFKAPAPTLGGSSFQTPPTHTPLFRPLSCDVAEHLLTTPIFFGVCYIVKHIFTCCYSLDGCFPNSIKPSFLASCFPQHCTISSWALQSPTTN</sequence>
<dbReference type="OrthoDB" id="432685at2759"/>
<dbReference type="Proteomes" id="UP000001194">
    <property type="component" value="Unassembled WGS sequence"/>
</dbReference>
<dbReference type="RefSeq" id="XP_001880295.1">
    <property type="nucleotide sequence ID" value="XM_001880260.1"/>
</dbReference>
<dbReference type="KEGG" id="lbc:LACBIDRAFT_326633"/>
<dbReference type="HOGENOM" id="CLU_497014_0_0_1"/>
<protein>
    <submittedName>
        <fullName evidence="2">Predicted protein</fullName>
    </submittedName>
</protein>
<dbReference type="GeneID" id="6075779"/>
<evidence type="ECO:0000313" key="2">
    <source>
        <dbReference type="EMBL" id="EDR08982.1"/>
    </source>
</evidence>
<feature type="compositionally biased region" description="Basic and acidic residues" evidence="1">
    <location>
        <begin position="210"/>
        <end position="223"/>
    </location>
</feature>
<evidence type="ECO:0000313" key="3">
    <source>
        <dbReference type="Proteomes" id="UP000001194"/>
    </source>
</evidence>
<keyword evidence="3" id="KW-1185">Reference proteome</keyword>
<accession>B0D9A4</accession>
<evidence type="ECO:0000256" key="1">
    <source>
        <dbReference type="SAM" id="MobiDB-lite"/>
    </source>
</evidence>
<feature type="compositionally biased region" description="Polar residues" evidence="1">
    <location>
        <begin position="99"/>
        <end position="113"/>
    </location>
</feature>
<feature type="region of interest" description="Disordered" evidence="1">
    <location>
        <begin position="99"/>
        <end position="132"/>
    </location>
</feature>
<name>B0D9A4_LACBS</name>
<feature type="region of interest" description="Disordered" evidence="1">
    <location>
        <begin position="209"/>
        <end position="231"/>
    </location>
</feature>
<reference evidence="2 3" key="1">
    <citation type="journal article" date="2008" name="Nature">
        <title>The genome of Laccaria bicolor provides insights into mycorrhizal symbiosis.</title>
        <authorList>
            <person name="Martin F."/>
            <person name="Aerts A."/>
            <person name="Ahren D."/>
            <person name="Brun A."/>
            <person name="Danchin E.G.J."/>
            <person name="Duchaussoy F."/>
            <person name="Gibon J."/>
            <person name="Kohler A."/>
            <person name="Lindquist E."/>
            <person name="Pereda V."/>
            <person name="Salamov A."/>
            <person name="Shapiro H.J."/>
            <person name="Wuyts J."/>
            <person name="Blaudez D."/>
            <person name="Buee M."/>
            <person name="Brokstein P."/>
            <person name="Canbaeck B."/>
            <person name="Cohen D."/>
            <person name="Courty P.E."/>
            <person name="Coutinho P.M."/>
            <person name="Delaruelle C."/>
            <person name="Detter J.C."/>
            <person name="Deveau A."/>
            <person name="DiFazio S."/>
            <person name="Duplessis S."/>
            <person name="Fraissinet-Tachet L."/>
            <person name="Lucic E."/>
            <person name="Frey-Klett P."/>
            <person name="Fourrey C."/>
            <person name="Feussner I."/>
            <person name="Gay G."/>
            <person name="Grimwood J."/>
            <person name="Hoegger P.J."/>
            <person name="Jain P."/>
            <person name="Kilaru S."/>
            <person name="Labbe J."/>
            <person name="Lin Y.C."/>
            <person name="Legue V."/>
            <person name="Le Tacon F."/>
            <person name="Marmeisse R."/>
            <person name="Melayah D."/>
            <person name="Montanini B."/>
            <person name="Muratet M."/>
            <person name="Nehls U."/>
            <person name="Niculita-Hirzel H."/>
            <person name="Oudot-Le Secq M.P."/>
            <person name="Peter M."/>
            <person name="Quesneville H."/>
            <person name="Rajashekar B."/>
            <person name="Reich M."/>
            <person name="Rouhier N."/>
            <person name="Schmutz J."/>
            <person name="Yin T."/>
            <person name="Chalot M."/>
            <person name="Henrissat B."/>
            <person name="Kuees U."/>
            <person name="Lucas S."/>
            <person name="Van de Peer Y."/>
            <person name="Podila G.K."/>
            <person name="Polle A."/>
            <person name="Pukkila P.J."/>
            <person name="Richardson P.M."/>
            <person name="Rouze P."/>
            <person name="Sanders I.R."/>
            <person name="Stajich J.E."/>
            <person name="Tunlid A."/>
            <person name="Tuskan G."/>
            <person name="Grigoriev I.V."/>
        </authorList>
    </citation>
    <scope>NUCLEOTIDE SEQUENCE [LARGE SCALE GENOMIC DNA]</scope>
    <source>
        <strain evidence="3">S238N-H82 / ATCC MYA-4686</strain>
    </source>
</reference>